<keyword evidence="1" id="KW-0732">Signal</keyword>
<feature type="signal peptide" evidence="1">
    <location>
        <begin position="1"/>
        <end position="20"/>
    </location>
</feature>
<organism evidence="2 3">
    <name type="scientific">Lysobacter gummosus</name>
    <dbReference type="NCBI Taxonomy" id="262324"/>
    <lineage>
        <taxon>Bacteria</taxon>
        <taxon>Pseudomonadati</taxon>
        <taxon>Pseudomonadota</taxon>
        <taxon>Gammaproteobacteria</taxon>
        <taxon>Lysobacterales</taxon>
        <taxon>Lysobacteraceae</taxon>
        <taxon>Lysobacter</taxon>
    </lineage>
</organism>
<proteinExistence type="predicted"/>
<keyword evidence="3" id="KW-1185">Reference proteome</keyword>
<sequence length="137" mass="14927">MKSASTFLVLLLLLPRAVFAGDIKLEADRQFDQCMRETKKDREQCSFGGCGNIVGACYERQLGTISAATEPLTKRLSSGRCAQAAASAASDIDSLDSRLKSLPPLDNTWNGYEVQVEMALLKHKVMSAIAKECRSNP</sequence>
<evidence type="ECO:0000313" key="3">
    <source>
        <dbReference type="Proteomes" id="UP000829194"/>
    </source>
</evidence>
<evidence type="ECO:0000313" key="2">
    <source>
        <dbReference type="EMBL" id="UNP31822.1"/>
    </source>
</evidence>
<accession>A0ABY3XJM0</accession>
<gene>
    <name evidence="2" type="ORF">MOV92_11460</name>
</gene>
<dbReference type="RefSeq" id="WP_148648853.1">
    <property type="nucleotide sequence ID" value="NZ_CP011131.1"/>
</dbReference>
<evidence type="ECO:0008006" key="4">
    <source>
        <dbReference type="Google" id="ProtNLM"/>
    </source>
</evidence>
<protein>
    <recommendedName>
        <fullName evidence="4">Secreted protein</fullName>
    </recommendedName>
</protein>
<dbReference type="EMBL" id="CP093547">
    <property type="protein sequence ID" value="UNP31822.1"/>
    <property type="molecule type" value="Genomic_DNA"/>
</dbReference>
<feature type="chain" id="PRO_5045621509" description="Secreted protein" evidence="1">
    <location>
        <begin position="21"/>
        <end position="137"/>
    </location>
</feature>
<name>A0ABY3XJM0_9GAMM</name>
<dbReference type="Proteomes" id="UP000829194">
    <property type="component" value="Chromosome"/>
</dbReference>
<evidence type="ECO:0000256" key="1">
    <source>
        <dbReference type="SAM" id="SignalP"/>
    </source>
</evidence>
<reference evidence="2 3" key="1">
    <citation type="submission" date="2022-03" db="EMBL/GenBank/DDBJ databases">
        <title>Complete genome sequence of Lysobacter capsici VKM B-2533 and Lysobacter gummosus 10.1.1, promising sources of lytic agents.</title>
        <authorList>
            <person name="Tarlachkov S.V."/>
            <person name="Kudryakova I.V."/>
            <person name="Afoshin A.S."/>
            <person name="Leontyevskaya E.A."/>
            <person name="Leontyevskaya N.V."/>
        </authorList>
    </citation>
    <scope>NUCLEOTIDE SEQUENCE [LARGE SCALE GENOMIC DNA]</scope>
    <source>
        <strain evidence="2 3">10.1.1</strain>
    </source>
</reference>